<protein>
    <submittedName>
        <fullName evidence="1">Uncharacterized protein</fullName>
    </submittedName>
</protein>
<proteinExistence type="predicted"/>
<evidence type="ECO:0000313" key="2">
    <source>
        <dbReference type="Proteomes" id="UP000831701"/>
    </source>
</evidence>
<dbReference type="Proteomes" id="UP000831701">
    <property type="component" value="Chromosome 6"/>
</dbReference>
<gene>
    <name evidence="1" type="ORF">L3Q82_023939</name>
</gene>
<reference evidence="1" key="1">
    <citation type="submission" date="2022-04" db="EMBL/GenBank/DDBJ databases">
        <title>Jade perch genome.</title>
        <authorList>
            <person name="Chao B."/>
        </authorList>
    </citation>
    <scope>NUCLEOTIDE SEQUENCE</scope>
    <source>
        <strain evidence="1">CB-2022</strain>
    </source>
</reference>
<dbReference type="EMBL" id="CM041536">
    <property type="protein sequence ID" value="KAI3371322.1"/>
    <property type="molecule type" value="Genomic_DNA"/>
</dbReference>
<evidence type="ECO:0000313" key="1">
    <source>
        <dbReference type="EMBL" id="KAI3371322.1"/>
    </source>
</evidence>
<comment type="caution">
    <text evidence="1">The sequence shown here is derived from an EMBL/GenBank/DDBJ whole genome shotgun (WGS) entry which is preliminary data.</text>
</comment>
<keyword evidence="2" id="KW-1185">Reference proteome</keyword>
<organism evidence="1 2">
    <name type="scientific">Scortum barcoo</name>
    <name type="common">barcoo grunter</name>
    <dbReference type="NCBI Taxonomy" id="214431"/>
    <lineage>
        <taxon>Eukaryota</taxon>
        <taxon>Metazoa</taxon>
        <taxon>Chordata</taxon>
        <taxon>Craniata</taxon>
        <taxon>Vertebrata</taxon>
        <taxon>Euteleostomi</taxon>
        <taxon>Actinopterygii</taxon>
        <taxon>Neopterygii</taxon>
        <taxon>Teleostei</taxon>
        <taxon>Neoteleostei</taxon>
        <taxon>Acanthomorphata</taxon>
        <taxon>Eupercaria</taxon>
        <taxon>Centrarchiformes</taxon>
        <taxon>Terapontoidei</taxon>
        <taxon>Terapontidae</taxon>
        <taxon>Scortum</taxon>
    </lineage>
</organism>
<accession>A0ACB8WTH1</accession>
<sequence>MGYPMCIIDFTDRGRQVTDLNGARIFRIVQQSDGAAVFPLEIPDAATHESAQHLLGGGGVGCSASRTRTIKKTSTASAQVNVTLTALPGPLSDQQPRIEPPRRAPLLSR</sequence>
<name>A0ACB8WTH1_9TELE</name>